<evidence type="ECO:0000313" key="9">
    <source>
        <dbReference type="Proteomes" id="UP000326921"/>
    </source>
</evidence>
<dbReference type="AlphaFoldDB" id="A0A5Q0QJE7"/>
<gene>
    <name evidence="8" type="ORF">GFH32_16855</name>
</gene>
<dbReference type="EMBL" id="CP045652">
    <property type="protein sequence ID" value="QGA27890.1"/>
    <property type="molecule type" value="Genomic_DNA"/>
</dbReference>
<dbReference type="InterPro" id="IPR012944">
    <property type="entry name" value="SusD_RagB_dom"/>
</dbReference>
<organism evidence="8 9">
    <name type="scientific">Sphingobacterium zhuxiongii</name>
    <dbReference type="NCBI Taxonomy" id="2662364"/>
    <lineage>
        <taxon>Bacteria</taxon>
        <taxon>Pseudomonadati</taxon>
        <taxon>Bacteroidota</taxon>
        <taxon>Sphingobacteriia</taxon>
        <taxon>Sphingobacteriales</taxon>
        <taxon>Sphingobacteriaceae</taxon>
        <taxon>Sphingobacterium</taxon>
    </lineage>
</organism>
<keyword evidence="9" id="KW-1185">Reference proteome</keyword>
<reference evidence="8 9" key="1">
    <citation type="submission" date="2019-10" db="EMBL/GenBank/DDBJ databases">
        <authorList>
            <person name="Dong K."/>
        </authorList>
    </citation>
    <scope>NUCLEOTIDE SEQUENCE [LARGE SCALE GENOMIC DNA]</scope>
    <source>
        <strain evidence="9">dk4302</strain>
    </source>
</reference>
<feature type="domain" description="SusD-like N-terminal" evidence="7">
    <location>
        <begin position="104"/>
        <end position="234"/>
    </location>
</feature>
<dbReference type="GO" id="GO:0009279">
    <property type="term" value="C:cell outer membrane"/>
    <property type="evidence" value="ECO:0007669"/>
    <property type="project" value="UniProtKB-SubCell"/>
</dbReference>
<evidence type="ECO:0000256" key="2">
    <source>
        <dbReference type="ARBA" id="ARBA00006275"/>
    </source>
</evidence>
<dbReference type="PROSITE" id="PS51257">
    <property type="entry name" value="PROKAR_LIPOPROTEIN"/>
    <property type="match status" value="1"/>
</dbReference>
<dbReference type="RefSeq" id="WP_153512717.1">
    <property type="nucleotide sequence ID" value="NZ_CP045652.1"/>
</dbReference>
<dbReference type="InterPro" id="IPR033985">
    <property type="entry name" value="SusD-like_N"/>
</dbReference>
<dbReference type="KEGG" id="sphe:GFH32_16855"/>
<sequence length="634" mass="72664">MKFHNFCKKWLTVIIVFITITLGSCKRYLDIIPDNIPTLDHAFAMRSEAEKYLYTCYSYMPTDGGMATDPAMLAGDEIWTNDLSGSYRFSHTMFNIANGRQTTVNPAGEALWVNLYKGLRDCNIFLENIVQVKDMTEEEKKEWVAEVKFLKAYYHFYLVRMYGPIPLVKVNLPVDINVADVQISRAPVDSCFQYITELLDEVKDDLQPTITDPIRMMGRITKPIVYSLKAKVLLTAASPLFNGNKDQAALKNNDGLQLFNQTYDPQKWKLAADACKEAIDQCHEAGIKLYEFIPGAATSNISDQMKLQMKLRNAFTERWNSEIVWANTQSIASNLQLWATPNLTTYLDNPNVTYELAVPLKIVDMFYTKNGVPLNEDKTWAPSAVTKVGGLADQRLIRLNYETAESNFDREPRFYASLGFDGGVWYGHGYYNDEVPSGIYFLEGKLGQKNGKKGSFGSITGYYVKKFVHYQSTQANNGGYSTVNYPWPLIRLPHLYLMYAEALNEQVGPTEEVHQNVNIVRERAGLPSIREAWDNFATNKKYTTQSGMRDIIRRETLIETAFEGVRFWDLKRWKTASDELAKPIEGWNVFGQTVTEYYRKQLIYSQKFSMKDYFFPIRDANLLSNKNLVQNLGW</sequence>
<comment type="subcellular location">
    <subcellularLocation>
        <location evidence="1">Cell outer membrane</location>
    </subcellularLocation>
</comment>
<evidence type="ECO:0000256" key="5">
    <source>
        <dbReference type="ARBA" id="ARBA00023237"/>
    </source>
</evidence>
<evidence type="ECO:0000313" key="8">
    <source>
        <dbReference type="EMBL" id="QGA27890.1"/>
    </source>
</evidence>
<keyword evidence="4" id="KW-0472">Membrane</keyword>
<name>A0A5Q0QJE7_9SPHI</name>
<evidence type="ECO:0000256" key="3">
    <source>
        <dbReference type="ARBA" id="ARBA00022729"/>
    </source>
</evidence>
<dbReference type="Pfam" id="PF14322">
    <property type="entry name" value="SusD-like_3"/>
    <property type="match status" value="1"/>
</dbReference>
<evidence type="ECO:0000256" key="1">
    <source>
        <dbReference type="ARBA" id="ARBA00004442"/>
    </source>
</evidence>
<proteinExistence type="inferred from homology"/>
<feature type="domain" description="RagB/SusD" evidence="6">
    <location>
        <begin position="322"/>
        <end position="634"/>
    </location>
</feature>
<protein>
    <submittedName>
        <fullName evidence="8">RagB/SusD family nutrient uptake outer membrane protein</fullName>
    </submittedName>
</protein>
<dbReference type="Proteomes" id="UP000326921">
    <property type="component" value="Chromosome"/>
</dbReference>
<comment type="similarity">
    <text evidence="2">Belongs to the SusD family.</text>
</comment>
<evidence type="ECO:0000256" key="4">
    <source>
        <dbReference type="ARBA" id="ARBA00023136"/>
    </source>
</evidence>
<evidence type="ECO:0000259" key="6">
    <source>
        <dbReference type="Pfam" id="PF07980"/>
    </source>
</evidence>
<dbReference type="SUPFAM" id="SSF48452">
    <property type="entry name" value="TPR-like"/>
    <property type="match status" value="1"/>
</dbReference>
<dbReference type="Pfam" id="PF07980">
    <property type="entry name" value="SusD_RagB"/>
    <property type="match status" value="1"/>
</dbReference>
<accession>A0A5Q0QJE7</accession>
<evidence type="ECO:0000259" key="7">
    <source>
        <dbReference type="Pfam" id="PF14322"/>
    </source>
</evidence>
<keyword evidence="5" id="KW-0998">Cell outer membrane</keyword>
<dbReference type="InterPro" id="IPR011990">
    <property type="entry name" value="TPR-like_helical_dom_sf"/>
</dbReference>
<dbReference type="Gene3D" id="1.25.40.390">
    <property type="match status" value="1"/>
</dbReference>
<keyword evidence="3" id="KW-0732">Signal</keyword>